<proteinExistence type="predicted"/>
<keyword evidence="2" id="KW-1185">Reference proteome</keyword>
<dbReference type="Proteomes" id="UP000694555">
    <property type="component" value="Unplaced"/>
</dbReference>
<evidence type="ECO:0000313" key="2">
    <source>
        <dbReference type="Proteomes" id="UP000694555"/>
    </source>
</evidence>
<reference evidence="1" key="2">
    <citation type="submission" date="2025-09" db="UniProtKB">
        <authorList>
            <consortium name="Ensembl"/>
        </authorList>
    </citation>
    <scope>IDENTIFICATION</scope>
</reference>
<evidence type="ECO:0000313" key="1">
    <source>
        <dbReference type="Ensembl" id="ENSBJAP00000019940.1"/>
    </source>
</evidence>
<dbReference type="Ensembl" id="ENSBJAT00000020505.1">
    <property type="protein sequence ID" value="ENSBJAP00000019940.1"/>
    <property type="gene ID" value="ENSBJAG00000013122.1"/>
</dbReference>
<accession>A0A8C0BNY0</accession>
<reference evidence="1" key="1">
    <citation type="submission" date="2025-08" db="UniProtKB">
        <authorList>
            <consortium name="Ensembl"/>
        </authorList>
    </citation>
    <scope>IDENTIFICATION</scope>
</reference>
<name>A0A8C0BNY0_9AVES</name>
<sequence>ALQGPGQGPGQAWGWAWGSAPLWCAGGHPSPPGMEVRAHKLLQAAESVTMIPSLVLHAEFMSCSCPCPESWISSPARRLPLPAGLAAFALPACLPPRPASSSQGSPVSLDDICAKPPFA</sequence>
<organism evidence="1 2">
    <name type="scientific">Buteo japonicus</name>
    <dbReference type="NCBI Taxonomy" id="224669"/>
    <lineage>
        <taxon>Eukaryota</taxon>
        <taxon>Metazoa</taxon>
        <taxon>Chordata</taxon>
        <taxon>Craniata</taxon>
        <taxon>Vertebrata</taxon>
        <taxon>Euteleostomi</taxon>
        <taxon>Archelosauria</taxon>
        <taxon>Archosauria</taxon>
        <taxon>Dinosauria</taxon>
        <taxon>Saurischia</taxon>
        <taxon>Theropoda</taxon>
        <taxon>Coelurosauria</taxon>
        <taxon>Aves</taxon>
        <taxon>Neognathae</taxon>
        <taxon>Neoaves</taxon>
        <taxon>Telluraves</taxon>
        <taxon>Accipitrimorphae</taxon>
        <taxon>Accipitriformes</taxon>
        <taxon>Accipitridae</taxon>
        <taxon>Accipitrinae</taxon>
        <taxon>Buteo</taxon>
    </lineage>
</organism>
<protein>
    <submittedName>
        <fullName evidence="1">Uncharacterized protein</fullName>
    </submittedName>
</protein>
<dbReference type="AlphaFoldDB" id="A0A8C0BNY0"/>